<dbReference type="Proteomes" id="UP001629230">
    <property type="component" value="Unassembled WGS sequence"/>
</dbReference>
<proteinExistence type="predicted"/>
<evidence type="ECO:0000313" key="2">
    <source>
        <dbReference type="Proteomes" id="UP001629230"/>
    </source>
</evidence>
<sequence>MSYLLLTRIEDGSKELVNMALVSEAISLPGEATYTTLVVPSAVYEDARYIAVSETPEDIARLLTSQT</sequence>
<name>A0ABW9B5R5_9BURK</name>
<keyword evidence="2" id="KW-1185">Reference proteome</keyword>
<accession>A0ABW9B5R5</accession>
<organism evidence="1 2">
    <name type="scientific">Paraburkholderia dipogonis</name>
    <dbReference type="NCBI Taxonomy" id="1211383"/>
    <lineage>
        <taxon>Bacteria</taxon>
        <taxon>Pseudomonadati</taxon>
        <taxon>Pseudomonadota</taxon>
        <taxon>Betaproteobacteria</taxon>
        <taxon>Burkholderiales</taxon>
        <taxon>Burkholderiaceae</taxon>
        <taxon>Paraburkholderia</taxon>
    </lineage>
</organism>
<evidence type="ECO:0000313" key="1">
    <source>
        <dbReference type="EMBL" id="MFM0008260.1"/>
    </source>
</evidence>
<comment type="caution">
    <text evidence="1">The sequence shown here is derived from an EMBL/GenBank/DDBJ whole genome shotgun (WGS) entry which is preliminary data.</text>
</comment>
<reference evidence="1 2" key="1">
    <citation type="journal article" date="2024" name="Chem. Sci.">
        <title>Discovery of megapolipeptins by genome mining of a Burkholderiales bacteria collection.</title>
        <authorList>
            <person name="Paulo B.S."/>
            <person name="Recchia M.J.J."/>
            <person name="Lee S."/>
            <person name="Fergusson C.H."/>
            <person name="Romanowski S.B."/>
            <person name="Hernandez A."/>
            <person name="Krull N."/>
            <person name="Liu D.Y."/>
            <person name="Cavanagh H."/>
            <person name="Bos A."/>
            <person name="Gray C.A."/>
            <person name="Murphy B.T."/>
            <person name="Linington R.G."/>
            <person name="Eustaquio A.S."/>
        </authorList>
    </citation>
    <scope>NUCLEOTIDE SEQUENCE [LARGE SCALE GENOMIC DNA]</scope>
    <source>
        <strain evidence="1 2">RL17-350-BIC-A</strain>
    </source>
</reference>
<protein>
    <submittedName>
        <fullName evidence="1">Uncharacterized protein</fullName>
    </submittedName>
</protein>
<gene>
    <name evidence="1" type="ORF">PQR57_46080</name>
</gene>
<dbReference type="EMBL" id="JAQQEZ010000090">
    <property type="protein sequence ID" value="MFM0008260.1"/>
    <property type="molecule type" value="Genomic_DNA"/>
</dbReference>
<dbReference type="RefSeq" id="WP_408183232.1">
    <property type="nucleotide sequence ID" value="NZ_JAQQEZ010000090.1"/>
</dbReference>